<keyword evidence="2" id="KW-1185">Reference proteome</keyword>
<organism evidence="1 2">
    <name type="scientific">Pistacia integerrima</name>
    <dbReference type="NCBI Taxonomy" id="434235"/>
    <lineage>
        <taxon>Eukaryota</taxon>
        <taxon>Viridiplantae</taxon>
        <taxon>Streptophyta</taxon>
        <taxon>Embryophyta</taxon>
        <taxon>Tracheophyta</taxon>
        <taxon>Spermatophyta</taxon>
        <taxon>Magnoliopsida</taxon>
        <taxon>eudicotyledons</taxon>
        <taxon>Gunneridae</taxon>
        <taxon>Pentapetalae</taxon>
        <taxon>rosids</taxon>
        <taxon>malvids</taxon>
        <taxon>Sapindales</taxon>
        <taxon>Anacardiaceae</taxon>
        <taxon>Pistacia</taxon>
    </lineage>
</organism>
<evidence type="ECO:0000313" key="1">
    <source>
        <dbReference type="EMBL" id="KAJ0013850.1"/>
    </source>
</evidence>
<comment type="caution">
    <text evidence="1">The sequence shown here is derived from an EMBL/GenBank/DDBJ whole genome shotgun (WGS) entry which is preliminary data.</text>
</comment>
<evidence type="ECO:0000313" key="2">
    <source>
        <dbReference type="Proteomes" id="UP001163603"/>
    </source>
</evidence>
<sequence length="336" mass="39239">MKFCLKLTEITNVEIDIVKYGINFLDNWLSSVELRPETQSSLRGMLVLFDIKGISCCSIEGISDTLFLLHTHTETTESTGLDLLQLIEIAGTQLVHNDAHCRKKYTKIDLSITFLLLIIAIVLEIYAALFLLYSDQSTLWLDQHKKVATWIKKIKNSTILKPTVGFLERMVKLKRWSNQIGQYSVTCLCLKEKHGLIGLIYKISRRLRYTERLWEDYQYTTYKQVHDDLKKLVFEHVSNMKLDEETKEENLKKRVPENVSNKISNEIEVESSAGDDKKNDHIKEEIFQGRNVHLSYKPNSKQHRNFKRSKKHFIVADWVNLEIFQGTNVHLFHKPN</sequence>
<dbReference type="Proteomes" id="UP001163603">
    <property type="component" value="Chromosome 13"/>
</dbReference>
<proteinExistence type="predicted"/>
<gene>
    <name evidence="1" type="ORF">Pint_21549</name>
</gene>
<reference evidence="2" key="1">
    <citation type="journal article" date="2023" name="G3 (Bethesda)">
        <title>Genome assembly and association tests identify interacting loci associated with vigor, precocity, and sex in interspecific pistachio rootstocks.</title>
        <authorList>
            <person name="Palmer W."/>
            <person name="Jacygrad E."/>
            <person name="Sagayaradj S."/>
            <person name="Cavanaugh K."/>
            <person name="Han R."/>
            <person name="Bertier L."/>
            <person name="Beede B."/>
            <person name="Kafkas S."/>
            <person name="Golino D."/>
            <person name="Preece J."/>
            <person name="Michelmore R."/>
        </authorList>
    </citation>
    <scope>NUCLEOTIDE SEQUENCE [LARGE SCALE GENOMIC DNA]</scope>
</reference>
<dbReference type="EMBL" id="CM047748">
    <property type="protein sequence ID" value="KAJ0013850.1"/>
    <property type="molecule type" value="Genomic_DNA"/>
</dbReference>
<protein>
    <submittedName>
        <fullName evidence="1">Uncharacterized protein</fullName>
    </submittedName>
</protein>
<name>A0ACC0XBR6_9ROSI</name>
<accession>A0ACC0XBR6</accession>